<protein>
    <recommendedName>
        <fullName evidence="10">TGF-beta family profile domain-containing protein</fullName>
    </recommendedName>
</protein>
<feature type="compositionally biased region" description="Basic residues" evidence="9">
    <location>
        <begin position="254"/>
        <end position="266"/>
    </location>
</feature>
<evidence type="ECO:0000313" key="11">
    <source>
        <dbReference type="EMBL" id="KAL3880079.1"/>
    </source>
</evidence>
<evidence type="ECO:0000256" key="4">
    <source>
        <dbReference type="ARBA" id="ARBA00022729"/>
    </source>
</evidence>
<evidence type="ECO:0000256" key="9">
    <source>
        <dbReference type="SAM" id="MobiDB-lite"/>
    </source>
</evidence>
<evidence type="ECO:0000256" key="5">
    <source>
        <dbReference type="ARBA" id="ARBA00023030"/>
    </source>
</evidence>
<dbReference type="PANTHER" id="PTHR11848:SF302">
    <property type="entry name" value="TGF-BETA FAMILY PROFILE DOMAIN-CONTAINING PROTEIN"/>
    <property type="match status" value="1"/>
</dbReference>
<dbReference type="FunFam" id="2.10.90.10:FF:000001">
    <property type="entry name" value="Bone morphogenetic protein 4"/>
    <property type="match status" value="1"/>
</dbReference>
<dbReference type="GO" id="GO:0008083">
    <property type="term" value="F:growth factor activity"/>
    <property type="evidence" value="ECO:0007669"/>
    <property type="project" value="UniProtKB-KW"/>
</dbReference>
<dbReference type="InterPro" id="IPR029034">
    <property type="entry name" value="Cystine-knot_cytokine"/>
</dbReference>
<keyword evidence="12" id="KW-1185">Reference proteome</keyword>
<reference evidence="11 12" key="1">
    <citation type="submission" date="2024-11" db="EMBL/GenBank/DDBJ databases">
        <title>Chromosome-level genome assembly of the freshwater bivalve Anodonta woodiana.</title>
        <authorList>
            <person name="Chen X."/>
        </authorList>
    </citation>
    <scope>NUCLEOTIDE SEQUENCE [LARGE SCALE GENOMIC DNA]</scope>
    <source>
        <strain evidence="11">MN2024</strain>
        <tissue evidence="11">Gills</tissue>
    </source>
</reference>
<evidence type="ECO:0000256" key="1">
    <source>
        <dbReference type="ARBA" id="ARBA00004613"/>
    </source>
</evidence>
<comment type="similarity">
    <text evidence="2 8">Belongs to the TGF-beta family.</text>
</comment>
<dbReference type="EMBL" id="JBJQND010000004">
    <property type="protein sequence ID" value="KAL3880079.1"/>
    <property type="molecule type" value="Genomic_DNA"/>
</dbReference>
<feature type="domain" description="TGF-beta family profile" evidence="10">
    <location>
        <begin position="255"/>
        <end position="384"/>
    </location>
</feature>
<keyword evidence="3" id="KW-0964">Secreted</keyword>
<evidence type="ECO:0000256" key="3">
    <source>
        <dbReference type="ARBA" id="ARBA00022525"/>
    </source>
</evidence>
<dbReference type="CDD" id="cd13759">
    <property type="entry name" value="TGF_beta_NODAL"/>
    <property type="match status" value="1"/>
</dbReference>
<dbReference type="PANTHER" id="PTHR11848">
    <property type="entry name" value="TGF-BETA FAMILY"/>
    <property type="match status" value="1"/>
</dbReference>
<keyword evidence="4" id="KW-0732">Signal</keyword>
<comment type="subcellular location">
    <subcellularLocation>
        <location evidence="1">Secreted</location>
    </subcellularLocation>
</comment>
<organism evidence="11 12">
    <name type="scientific">Sinanodonta woodiana</name>
    <name type="common">Chinese pond mussel</name>
    <name type="synonym">Anodonta woodiana</name>
    <dbReference type="NCBI Taxonomy" id="1069815"/>
    <lineage>
        <taxon>Eukaryota</taxon>
        <taxon>Metazoa</taxon>
        <taxon>Spiralia</taxon>
        <taxon>Lophotrochozoa</taxon>
        <taxon>Mollusca</taxon>
        <taxon>Bivalvia</taxon>
        <taxon>Autobranchia</taxon>
        <taxon>Heteroconchia</taxon>
        <taxon>Palaeoheterodonta</taxon>
        <taxon>Unionida</taxon>
        <taxon>Unionoidea</taxon>
        <taxon>Unionidae</taxon>
        <taxon>Unioninae</taxon>
        <taxon>Sinanodonta</taxon>
    </lineage>
</organism>
<evidence type="ECO:0000256" key="8">
    <source>
        <dbReference type="RuleBase" id="RU000354"/>
    </source>
</evidence>
<dbReference type="InterPro" id="IPR017948">
    <property type="entry name" value="TGFb_CS"/>
</dbReference>
<dbReference type="PROSITE" id="PS51362">
    <property type="entry name" value="TGF_BETA_2"/>
    <property type="match status" value="1"/>
</dbReference>
<gene>
    <name evidence="11" type="ORF">ACJMK2_032348</name>
</gene>
<dbReference type="GO" id="GO:0005576">
    <property type="term" value="C:extracellular region"/>
    <property type="evidence" value="ECO:0007669"/>
    <property type="project" value="UniProtKB-SubCell"/>
</dbReference>
<keyword evidence="6" id="KW-1015">Disulfide bond</keyword>
<keyword evidence="5 8" id="KW-0339">Growth factor</keyword>
<feature type="region of interest" description="Disordered" evidence="9">
    <location>
        <begin position="245"/>
        <end position="266"/>
    </location>
</feature>
<evidence type="ECO:0000256" key="7">
    <source>
        <dbReference type="ARBA" id="ARBA00023180"/>
    </source>
</evidence>
<evidence type="ECO:0000313" key="12">
    <source>
        <dbReference type="Proteomes" id="UP001634394"/>
    </source>
</evidence>
<proteinExistence type="inferred from homology"/>
<dbReference type="SUPFAM" id="SSF57501">
    <property type="entry name" value="Cystine-knot cytokines"/>
    <property type="match status" value="1"/>
</dbReference>
<dbReference type="AlphaFoldDB" id="A0ABD3X1G2"/>
<dbReference type="SMART" id="SM00204">
    <property type="entry name" value="TGFB"/>
    <property type="match status" value="1"/>
</dbReference>
<sequence>MLQMIQIICIISNTICADFDISKPFLDADVASKLTSAKKSDQDLDENAVLSYLKMNGGVETHFERPSTEFMMKFYRTIQHGKKLVDTLGHNNGLNDTITVQPDTVRSFSGLGFTENQMESVSFQLPSLPFQERTRKVEVRFQQTKQQIFQRNLKVNIKQNGRLLHRERCRGHSYNDNEYIVFDLTSTLQSLINDYHGNLTIELKGKRGNMTQRTILGREAPSPQPILVLYSESGDLLKSRYDSFTSNDVTSSNPRHKRASKRRLKKYKKSKWIPNQTNGVGNNCQKRDFNVDFDRIGWGSRIIHPKKFNAHVCFGPCPSPITHQYNTTNHSILQNLMRMKRPLSAPETCCVPTKLQPLSMLYFEHDEVVIRNHEDLIVTECGCR</sequence>
<evidence type="ECO:0000256" key="6">
    <source>
        <dbReference type="ARBA" id="ARBA00023157"/>
    </source>
</evidence>
<dbReference type="Pfam" id="PF00019">
    <property type="entry name" value="TGF_beta"/>
    <property type="match status" value="1"/>
</dbReference>
<accession>A0ABD3X1G2</accession>
<keyword evidence="7" id="KW-0325">Glycoprotein</keyword>
<evidence type="ECO:0000256" key="2">
    <source>
        <dbReference type="ARBA" id="ARBA00006656"/>
    </source>
</evidence>
<dbReference type="Proteomes" id="UP001634394">
    <property type="component" value="Unassembled WGS sequence"/>
</dbReference>
<dbReference type="PROSITE" id="PS00250">
    <property type="entry name" value="TGF_BETA_1"/>
    <property type="match status" value="1"/>
</dbReference>
<dbReference type="Gene3D" id="2.10.90.10">
    <property type="entry name" value="Cystine-knot cytokines"/>
    <property type="match status" value="1"/>
</dbReference>
<evidence type="ECO:0000259" key="10">
    <source>
        <dbReference type="PROSITE" id="PS51362"/>
    </source>
</evidence>
<comment type="caution">
    <text evidence="11">The sequence shown here is derived from an EMBL/GenBank/DDBJ whole genome shotgun (WGS) entry which is preliminary data.</text>
</comment>
<name>A0ABD3X1G2_SINWO</name>
<dbReference type="InterPro" id="IPR015615">
    <property type="entry name" value="TGF-beta-rel"/>
</dbReference>
<dbReference type="InterPro" id="IPR001839">
    <property type="entry name" value="TGF-b_C"/>
</dbReference>